<dbReference type="Proteomes" id="UP000199679">
    <property type="component" value="Chromosome I"/>
</dbReference>
<dbReference type="Gene3D" id="3.90.1580.10">
    <property type="entry name" value="paralog of FGE (formylglycine-generating enzyme)"/>
    <property type="match status" value="1"/>
</dbReference>
<accession>A0A1H1PSB2</accession>
<dbReference type="RefSeq" id="WP_091369062.1">
    <property type="nucleotide sequence ID" value="NZ_LT629740.1"/>
</dbReference>
<dbReference type="GO" id="GO:0120147">
    <property type="term" value="F:formylglycine-generating oxidase activity"/>
    <property type="evidence" value="ECO:0007669"/>
    <property type="project" value="TreeGrafter"/>
</dbReference>
<dbReference type="PANTHER" id="PTHR23150">
    <property type="entry name" value="SULFATASE MODIFYING FACTOR 1, 2"/>
    <property type="match status" value="1"/>
</dbReference>
<dbReference type="PROSITE" id="PS51257">
    <property type="entry name" value="PROKAR_LIPOPROTEIN"/>
    <property type="match status" value="1"/>
</dbReference>
<protein>
    <submittedName>
        <fullName evidence="3">Gliding motility-associated lipoprotein GldK</fullName>
    </submittedName>
</protein>
<dbReference type="Pfam" id="PF03781">
    <property type="entry name" value="FGE-sulfatase"/>
    <property type="match status" value="1"/>
</dbReference>
<gene>
    <name evidence="3" type="ORF">SAMN05216490_0610</name>
</gene>
<evidence type="ECO:0000256" key="1">
    <source>
        <dbReference type="SAM" id="SignalP"/>
    </source>
</evidence>
<dbReference type="AlphaFoldDB" id="A0A1H1PSB2"/>
<keyword evidence="3" id="KW-0449">Lipoprotein</keyword>
<dbReference type="InterPro" id="IPR051043">
    <property type="entry name" value="Sulfatase_Mod_Factor_Kinase"/>
</dbReference>
<proteinExistence type="predicted"/>
<dbReference type="InterPro" id="IPR042095">
    <property type="entry name" value="SUMF_sf"/>
</dbReference>
<dbReference type="InterPro" id="IPR016187">
    <property type="entry name" value="CTDL_fold"/>
</dbReference>
<dbReference type="InterPro" id="IPR005532">
    <property type="entry name" value="SUMF_dom"/>
</dbReference>
<evidence type="ECO:0000313" key="4">
    <source>
        <dbReference type="Proteomes" id="UP000199679"/>
    </source>
</evidence>
<organism evidence="3 4">
    <name type="scientific">Mucilaginibacter mallensis</name>
    <dbReference type="NCBI Taxonomy" id="652787"/>
    <lineage>
        <taxon>Bacteria</taxon>
        <taxon>Pseudomonadati</taxon>
        <taxon>Bacteroidota</taxon>
        <taxon>Sphingobacteriia</taxon>
        <taxon>Sphingobacteriales</taxon>
        <taxon>Sphingobacteriaceae</taxon>
        <taxon>Mucilaginibacter</taxon>
    </lineage>
</organism>
<keyword evidence="4" id="KW-1185">Reference proteome</keyword>
<dbReference type="OrthoDB" id="9773278at2"/>
<dbReference type="SUPFAM" id="SSF56436">
    <property type="entry name" value="C-type lectin-like"/>
    <property type="match status" value="1"/>
</dbReference>
<dbReference type="STRING" id="652787.SAMN05216490_0610"/>
<reference evidence="3 4" key="1">
    <citation type="submission" date="2016-10" db="EMBL/GenBank/DDBJ databases">
        <authorList>
            <person name="de Groot N.N."/>
        </authorList>
    </citation>
    <scope>NUCLEOTIDE SEQUENCE [LARGE SCALE GENOMIC DNA]</scope>
    <source>
        <strain evidence="3 4">MP1X4</strain>
    </source>
</reference>
<dbReference type="PANTHER" id="PTHR23150:SF19">
    <property type="entry name" value="FORMYLGLYCINE-GENERATING ENZYME"/>
    <property type="match status" value="1"/>
</dbReference>
<evidence type="ECO:0000313" key="3">
    <source>
        <dbReference type="EMBL" id="SDS13897.1"/>
    </source>
</evidence>
<feature type="chain" id="PRO_5009256939" evidence="1">
    <location>
        <begin position="23"/>
        <end position="430"/>
    </location>
</feature>
<keyword evidence="1" id="KW-0732">Signal</keyword>
<feature type="signal peptide" evidence="1">
    <location>
        <begin position="1"/>
        <end position="22"/>
    </location>
</feature>
<evidence type="ECO:0000259" key="2">
    <source>
        <dbReference type="Pfam" id="PF03781"/>
    </source>
</evidence>
<sequence length="430" mass="48758">MRSFLKMTGLLLLVLSACQRNLYNTPKTRAVSIKRLIPPEGMAYIPSGTFLYKMFSDDNKSEERTVSVSAFFIDKTEVNNKQYQAFVNWVADSVAVTDYLHDDSFFLPATGATVGADNKEIRLIDWSKINKISPLWKKAPLEVKEKLAPMMTMINGARVPNPALLKYRFYYVRMDGINNNEYVADSVEVYPHEAVWSADFPNAQMTVMDANYFTNKIYQYNPVVGVSWKQARAYADWRGTQLKLMIKNNPNLRNFKLSFSLPTEAQWEFAAEAKNNPDDTIDRTVKTTIDKKTGKEQLSLNFKQGEGMYASDGSTFTLPVTSYTPNAFGIYNMAGNVSEWTLDAFSPSASQLVNDLNPALLYDATSKDAPLMRRKVVRGGSWKDNGEMLNTDTRSYEDQDAVHSYIGFRCVMAAFELTGEQVKTRKYTKK</sequence>
<feature type="domain" description="Sulfatase-modifying factor enzyme-like" evidence="2">
    <location>
        <begin position="40"/>
        <end position="411"/>
    </location>
</feature>
<name>A0A1H1PSB2_MUCMA</name>
<dbReference type="EMBL" id="LT629740">
    <property type="protein sequence ID" value="SDS13897.1"/>
    <property type="molecule type" value="Genomic_DNA"/>
</dbReference>